<feature type="compositionally biased region" description="Low complexity" evidence="6">
    <location>
        <begin position="81"/>
        <end position="90"/>
    </location>
</feature>
<feature type="transmembrane region" description="Helical" evidence="5">
    <location>
        <begin position="214"/>
        <end position="235"/>
    </location>
</feature>
<dbReference type="PANTHER" id="PTHR10687">
    <property type="entry name" value="SECRETORY CARRIER-ASSOCIATED MEMBRANE PROTEIN SCAMP"/>
    <property type="match status" value="1"/>
</dbReference>
<evidence type="ECO:0000256" key="1">
    <source>
        <dbReference type="ARBA" id="ARBA00004141"/>
    </source>
</evidence>
<dbReference type="FunCoup" id="K1QR61">
    <property type="interactions" value="619"/>
</dbReference>
<evidence type="ECO:0000256" key="2">
    <source>
        <dbReference type="ARBA" id="ARBA00022692"/>
    </source>
</evidence>
<dbReference type="GO" id="GO:0055038">
    <property type="term" value="C:recycling endosome membrane"/>
    <property type="evidence" value="ECO:0007669"/>
    <property type="project" value="TreeGrafter"/>
</dbReference>
<comment type="similarity">
    <text evidence="5">Belongs to the SCAMP family.</text>
</comment>
<dbReference type="AlphaFoldDB" id="K1QR61"/>
<evidence type="ECO:0000256" key="3">
    <source>
        <dbReference type="ARBA" id="ARBA00022989"/>
    </source>
</evidence>
<dbReference type="HOGENOM" id="CLU_066546_0_0_1"/>
<dbReference type="GO" id="GO:0015031">
    <property type="term" value="P:protein transport"/>
    <property type="evidence" value="ECO:0007669"/>
    <property type="project" value="InterPro"/>
</dbReference>
<comment type="caution">
    <text evidence="5">Lacks conserved residue(s) required for the propagation of feature annotation.</text>
</comment>
<keyword evidence="4 5" id="KW-0472">Membrane</keyword>
<dbReference type="InParanoid" id="K1QR61"/>
<dbReference type="InterPro" id="IPR007273">
    <property type="entry name" value="SCAMP"/>
</dbReference>
<feature type="compositionally biased region" description="Polar residues" evidence="6">
    <location>
        <begin position="46"/>
        <end position="55"/>
    </location>
</feature>
<feature type="transmembrane region" description="Helical" evidence="5">
    <location>
        <begin position="294"/>
        <end position="318"/>
    </location>
</feature>
<evidence type="ECO:0000256" key="4">
    <source>
        <dbReference type="ARBA" id="ARBA00023136"/>
    </source>
</evidence>
<keyword evidence="5" id="KW-0813">Transport</keyword>
<feature type="transmembrane region" description="Helical" evidence="5">
    <location>
        <begin position="247"/>
        <end position="274"/>
    </location>
</feature>
<dbReference type="Pfam" id="PF04144">
    <property type="entry name" value="SCAMP"/>
    <property type="match status" value="1"/>
</dbReference>
<dbReference type="EMBL" id="JH815890">
    <property type="protein sequence ID" value="EKC31380.1"/>
    <property type="molecule type" value="Genomic_DNA"/>
</dbReference>
<protein>
    <recommendedName>
        <fullName evidence="5">Secretory carrier-associated membrane protein</fullName>
        <shortName evidence="5">Secretory carrier membrane protein</shortName>
    </recommendedName>
</protein>
<sequence>MSEIDSNPFADPQAANPFADPSVQQARGGQQAGTGAVDDYNPFAEGNQTRPTAGSMSGEPLLKHGPNDTYSSQTIPPPQAAPTQPAIMQPSNEPPPYTESSAQRVNTDDLQKRQEELERKAAELQRKEQEMKNMQINGKLLIFYVDYRANNWPPLPKFCPVGPCFYQDFSVDIPMEFQRTVKFVYYIWLFYACVLFLNIWASLAYFIADSSGGATFGMSIVWFVLFTPCSFICWYRPLYKAFRSDSSFNFFVFFFIFFFQFICTIIQCLGITGYTVGIFNGLTMAGHKNDGEGVSHLGAGLAMIFVGIMFGLLALGWINSLSTIGKSTGAGAFMLFISLFFSVCAVLMIVMLLKVHRIYRSTGASFDKAKQEFSTGVMRNETVQGVASNAAQGAVKGMASQYGSNNKY</sequence>
<accession>K1QR61</accession>
<organism evidence="7">
    <name type="scientific">Magallana gigas</name>
    <name type="common">Pacific oyster</name>
    <name type="synonym">Crassostrea gigas</name>
    <dbReference type="NCBI Taxonomy" id="29159"/>
    <lineage>
        <taxon>Eukaryota</taxon>
        <taxon>Metazoa</taxon>
        <taxon>Spiralia</taxon>
        <taxon>Lophotrochozoa</taxon>
        <taxon>Mollusca</taxon>
        <taxon>Bivalvia</taxon>
        <taxon>Autobranchia</taxon>
        <taxon>Pteriomorphia</taxon>
        <taxon>Ostreida</taxon>
        <taxon>Ostreoidea</taxon>
        <taxon>Ostreidae</taxon>
        <taxon>Magallana</taxon>
    </lineage>
</organism>
<feature type="transmembrane region" description="Helical" evidence="5">
    <location>
        <begin position="183"/>
        <end position="208"/>
    </location>
</feature>
<dbReference type="GO" id="GO:0032588">
    <property type="term" value="C:trans-Golgi network membrane"/>
    <property type="evidence" value="ECO:0007669"/>
    <property type="project" value="TreeGrafter"/>
</dbReference>
<keyword evidence="2 5" id="KW-0812">Transmembrane</keyword>
<feature type="transmembrane region" description="Helical" evidence="5">
    <location>
        <begin position="330"/>
        <end position="353"/>
    </location>
</feature>
<feature type="region of interest" description="Disordered" evidence="6">
    <location>
        <begin position="1"/>
        <end position="110"/>
    </location>
</feature>
<name>K1QR61_MAGGI</name>
<evidence type="ECO:0000256" key="6">
    <source>
        <dbReference type="SAM" id="MobiDB-lite"/>
    </source>
</evidence>
<keyword evidence="3 5" id="KW-1133">Transmembrane helix</keyword>
<reference evidence="7" key="1">
    <citation type="journal article" date="2012" name="Nature">
        <title>The oyster genome reveals stress adaptation and complexity of shell formation.</title>
        <authorList>
            <person name="Zhang G."/>
            <person name="Fang X."/>
            <person name="Guo X."/>
            <person name="Li L."/>
            <person name="Luo R."/>
            <person name="Xu F."/>
            <person name="Yang P."/>
            <person name="Zhang L."/>
            <person name="Wang X."/>
            <person name="Qi H."/>
            <person name="Xiong Z."/>
            <person name="Que H."/>
            <person name="Xie Y."/>
            <person name="Holland P.W."/>
            <person name="Paps J."/>
            <person name="Zhu Y."/>
            <person name="Wu F."/>
            <person name="Chen Y."/>
            <person name="Wang J."/>
            <person name="Peng C."/>
            <person name="Meng J."/>
            <person name="Yang L."/>
            <person name="Liu J."/>
            <person name="Wen B."/>
            <person name="Zhang N."/>
            <person name="Huang Z."/>
            <person name="Zhu Q."/>
            <person name="Feng Y."/>
            <person name="Mount A."/>
            <person name="Hedgecock D."/>
            <person name="Xu Z."/>
            <person name="Liu Y."/>
            <person name="Domazet-Loso T."/>
            <person name="Du Y."/>
            <person name="Sun X."/>
            <person name="Zhang S."/>
            <person name="Liu B."/>
            <person name="Cheng P."/>
            <person name="Jiang X."/>
            <person name="Li J."/>
            <person name="Fan D."/>
            <person name="Wang W."/>
            <person name="Fu W."/>
            <person name="Wang T."/>
            <person name="Wang B."/>
            <person name="Zhang J."/>
            <person name="Peng Z."/>
            <person name="Li Y."/>
            <person name="Li N."/>
            <person name="Wang J."/>
            <person name="Chen M."/>
            <person name="He Y."/>
            <person name="Tan F."/>
            <person name="Song X."/>
            <person name="Zheng Q."/>
            <person name="Huang R."/>
            <person name="Yang H."/>
            <person name="Du X."/>
            <person name="Chen L."/>
            <person name="Yang M."/>
            <person name="Gaffney P.M."/>
            <person name="Wang S."/>
            <person name="Luo L."/>
            <person name="She Z."/>
            <person name="Ming Y."/>
            <person name="Huang W."/>
            <person name="Zhang S."/>
            <person name="Huang B."/>
            <person name="Zhang Y."/>
            <person name="Qu T."/>
            <person name="Ni P."/>
            <person name="Miao G."/>
            <person name="Wang J."/>
            <person name="Wang Q."/>
            <person name="Steinberg C.E."/>
            <person name="Wang H."/>
            <person name="Li N."/>
            <person name="Qian L."/>
            <person name="Zhang G."/>
            <person name="Li Y."/>
            <person name="Yang H."/>
            <person name="Liu X."/>
            <person name="Wang J."/>
            <person name="Yin Y."/>
            <person name="Wang J."/>
        </authorList>
    </citation>
    <scope>NUCLEOTIDE SEQUENCE [LARGE SCALE GENOMIC DNA]</scope>
    <source>
        <strain evidence="7">05x7-T-G4-1.051#20</strain>
    </source>
</reference>
<evidence type="ECO:0000313" key="7">
    <source>
        <dbReference type="EMBL" id="EKC31380.1"/>
    </source>
</evidence>
<dbReference type="PANTHER" id="PTHR10687:SF2">
    <property type="entry name" value="SECRETORY CARRIER-ASSOCIATED MEMBRANE PROTEIN"/>
    <property type="match status" value="1"/>
</dbReference>
<evidence type="ECO:0000256" key="5">
    <source>
        <dbReference type="RuleBase" id="RU363122"/>
    </source>
</evidence>
<feature type="compositionally biased region" description="Low complexity" evidence="6">
    <location>
        <begin position="24"/>
        <end position="36"/>
    </location>
</feature>
<gene>
    <name evidence="7" type="ORF">CGI_10019241</name>
</gene>
<comment type="subcellular location">
    <subcellularLocation>
        <location evidence="1 5">Membrane</location>
        <topology evidence="1 5">Multi-pass membrane protein</topology>
    </subcellularLocation>
</comment>
<proteinExistence type="inferred from homology"/>